<evidence type="ECO:0000313" key="1">
    <source>
        <dbReference type="EMBL" id="MXU88361.1"/>
    </source>
</evidence>
<dbReference type="EMBL" id="GIFC01006278">
    <property type="protein sequence ID" value="MXU88361.1"/>
    <property type="molecule type" value="Transcribed_RNA"/>
</dbReference>
<organism evidence="1">
    <name type="scientific">Ixodes ricinus</name>
    <name type="common">Common tick</name>
    <name type="synonym">Acarus ricinus</name>
    <dbReference type="NCBI Taxonomy" id="34613"/>
    <lineage>
        <taxon>Eukaryota</taxon>
        <taxon>Metazoa</taxon>
        <taxon>Ecdysozoa</taxon>
        <taxon>Arthropoda</taxon>
        <taxon>Chelicerata</taxon>
        <taxon>Arachnida</taxon>
        <taxon>Acari</taxon>
        <taxon>Parasitiformes</taxon>
        <taxon>Ixodida</taxon>
        <taxon>Ixodoidea</taxon>
        <taxon>Ixodidae</taxon>
        <taxon>Ixodinae</taxon>
        <taxon>Ixodes</taxon>
    </lineage>
</organism>
<reference evidence="1" key="1">
    <citation type="submission" date="2019-12" db="EMBL/GenBank/DDBJ databases">
        <title>An insight into the sialome of adult female Ixodes ricinus ticks feeding for 6 days.</title>
        <authorList>
            <person name="Perner J."/>
            <person name="Ribeiro J.M.C."/>
        </authorList>
    </citation>
    <scope>NUCLEOTIDE SEQUENCE</scope>
    <source>
        <strain evidence="1">Semi-engorged</strain>
        <tissue evidence="1">Salivary glands</tissue>
    </source>
</reference>
<sequence length="101" mass="11031">MHCGGRETSAALLLFAQGSRGKPLMRSDKHRTGMLRPKVCGDKPISCCTPEFSCPRPKPVIKKHPALPLELMCCVCTFCDDNSFDGCLCSEEKDVENLATA</sequence>
<dbReference type="AlphaFoldDB" id="A0A6B0UCF4"/>
<proteinExistence type="predicted"/>
<protein>
    <submittedName>
        <fullName evidence="1">Putative secreted protein</fullName>
    </submittedName>
</protein>
<name>A0A6B0UCF4_IXORI</name>
<accession>A0A6B0UCF4</accession>